<evidence type="ECO:0000313" key="1">
    <source>
        <dbReference type="EMBL" id="OMG88024.1"/>
    </source>
</evidence>
<comment type="caution">
    <text evidence="1">The sequence shown here is derived from an EMBL/GenBank/DDBJ whole genome shotgun (WGS) entry which is preliminary data.</text>
</comment>
<reference evidence="1 2" key="1">
    <citation type="submission" date="2016-09" db="EMBL/GenBank/DDBJ databases">
        <title>Phylogenomics of Achromobacter.</title>
        <authorList>
            <person name="Jeukens J."/>
            <person name="Freschi L."/>
            <person name="Vincent A.T."/>
            <person name="Emond-Rheault J.-G."/>
            <person name="Kukavica-Ibrulj I."/>
            <person name="Charette S.J."/>
            <person name="Levesque R.C."/>
        </authorList>
    </citation>
    <scope>NUCLEOTIDE SEQUENCE [LARGE SCALE GENOMIC DNA]</scope>
    <source>
        <strain evidence="1 2">AUS488</strain>
    </source>
</reference>
<protein>
    <submittedName>
        <fullName evidence="1">Uncharacterized protein</fullName>
    </submittedName>
</protein>
<proteinExistence type="predicted"/>
<organism evidence="1 2">
    <name type="scientific">Alcaligenes xylosoxydans xylosoxydans</name>
    <name type="common">Achromobacter xylosoxidans</name>
    <dbReference type="NCBI Taxonomy" id="85698"/>
    <lineage>
        <taxon>Bacteria</taxon>
        <taxon>Pseudomonadati</taxon>
        <taxon>Pseudomonadota</taxon>
        <taxon>Betaproteobacteria</taxon>
        <taxon>Burkholderiales</taxon>
        <taxon>Alcaligenaceae</taxon>
        <taxon>Achromobacter</taxon>
    </lineage>
</organism>
<dbReference type="EMBL" id="MJMN01000013">
    <property type="protein sequence ID" value="OMG88024.1"/>
    <property type="molecule type" value="Genomic_DNA"/>
</dbReference>
<evidence type="ECO:0000313" key="2">
    <source>
        <dbReference type="Proteomes" id="UP000187251"/>
    </source>
</evidence>
<name>A0A1R1JUK4_ALCXX</name>
<sequence length="109" mass="12738">MTLKTFLDRCRETGDRPIGGYEPLQHYIAEAKLPVEFVNLAWAEFKRDFGPGGKRERKQQALWRRHFQNFVEGNFYRLWYAKPQGDGIVYELTTVGLQAQMAQQTREAA</sequence>
<dbReference type="AlphaFoldDB" id="A0A1R1JUK4"/>
<dbReference type="Proteomes" id="UP000187251">
    <property type="component" value="Unassembled WGS sequence"/>
</dbReference>
<gene>
    <name evidence="1" type="ORF">BIZ92_08545</name>
</gene>
<accession>A0A1R1JUK4</accession>